<evidence type="ECO:0000313" key="7">
    <source>
        <dbReference type="EMBL" id="MCS4558044.1"/>
    </source>
</evidence>
<sequence>MLRKLMLLALPLLLSWQANAELRHYVATLEQSQWRVSTSSPLQCTLEHDIPAYGKAVFTSTSGKDLNLQFVLDMWQKPESVTSAKLLSKAPQWRPGVMSRTITNLHYKKYFNGEVPKKAAWTMLNELQVGMQPTFYYTDWNDSQSQVAVGLSAANFQQEYAQFRQCISGLLPYSFDDIAFTVLNYKEGSSDLTPYSKMQLKRLETYLQYDKNIELVLLDGYTDSYGSKTVNQKMSDKRVAELKGLLVQQGIPEVNIRTAGHGENRHVASNMSADQRLVNRRVVIRMSKDVE</sequence>
<dbReference type="SUPFAM" id="SSF103088">
    <property type="entry name" value="OmpA-like"/>
    <property type="match status" value="1"/>
</dbReference>
<dbReference type="Proteomes" id="UP001201549">
    <property type="component" value="Unassembled WGS sequence"/>
</dbReference>
<dbReference type="InterPro" id="IPR036737">
    <property type="entry name" value="OmpA-like_sf"/>
</dbReference>
<dbReference type="InterPro" id="IPR006665">
    <property type="entry name" value="OmpA-like"/>
</dbReference>
<evidence type="ECO:0000259" key="6">
    <source>
        <dbReference type="PROSITE" id="PS51123"/>
    </source>
</evidence>
<name>A0ABT2FNX3_9GAMM</name>
<dbReference type="InterPro" id="IPR006664">
    <property type="entry name" value="OMP_bac"/>
</dbReference>
<keyword evidence="8" id="KW-1185">Reference proteome</keyword>
<dbReference type="Gene3D" id="3.30.1330.60">
    <property type="entry name" value="OmpA-like domain"/>
    <property type="match status" value="1"/>
</dbReference>
<keyword evidence="2 4" id="KW-0472">Membrane</keyword>
<dbReference type="Pfam" id="PF00691">
    <property type="entry name" value="OmpA"/>
    <property type="match status" value="1"/>
</dbReference>
<dbReference type="RefSeq" id="WP_238897602.1">
    <property type="nucleotide sequence ID" value="NZ_JAKOGG010000015.1"/>
</dbReference>
<evidence type="ECO:0000313" key="8">
    <source>
        <dbReference type="Proteomes" id="UP001201549"/>
    </source>
</evidence>
<feature type="domain" description="OmpA-like" evidence="6">
    <location>
        <begin position="173"/>
        <end position="290"/>
    </location>
</feature>
<evidence type="ECO:0000256" key="3">
    <source>
        <dbReference type="ARBA" id="ARBA00023237"/>
    </source>
</evidence>
<dbReference type="PROSITE" id="PS51123">
    <property type="entry name" value="OMPA_2"/>
    <property type="match status" value="1"/>
</dbReference>
<comment type="caution">
    <text evidence="7">The sequence shown here is derived from an EMBL/GenBank/DDBJ whole genome shotgun (WGS) entry which is preliminary data.</text>
</comment>
<dbReference type="Gene3D" id="2.60.40.2540">
    <property type="match status" value="1"/>
</dbReference>
<feature type="signal peptide" evidence="5">
    <location>
        <begin position="1"/>
        <end position="20"/>
    </location>
</feature>
<dbReference type="PRINTS" id="PR01021">
    <property type="entry name" value="OMPADOMAIN"/>
</dbReference>
<dbReference type="EMBL" id="JAKOGG010000015">
    <property type="protein sequence ID" value="MCS4558044.1"/>
    <property type="molecule type" value="Genomic_DNA"/>
</dbReference>
<reference evidence="8" key="1">
    <citation type="submission" date="2023-07" db="EMBL/GenBank/DDBJ databases">
        <title>Shewanella mangrovi sp. nov., an acetaldehyde- degrading bacterium isolated from mangrove sediment.</title>
        <authorList>
            <person name="Liu Y."/>
        </authorList>
    </citation>
    <scope>NUCLEOTIDE SEQUENCE [LARGE SCALE GENOMIC DNA]</scope>
    <source>
        <strain evidence="8">C32</strain>
    </source>
</reference>
<dbReference type="InterPro" id="IPR050330">
    <property type="entry name" value="Bact_OuterMem_StrucFunc"/>
</dbReference>
<keyword evidence="5" id="KW-0732">Signal</keyword>
<organism evidence="7 8">
    <name type="scientific">Shewanella electrica</name>
    <dbReference type="NCBI Taxonomy" id="515560"/>
    <lineage>
        <taxon>Bacteria</taxon>
        <taxon>Pseudomonadati</taxon>
        <taxon>Pseudomonadota</taxon>
        <taxon>Gammaproteobacteria</taxon>
        <taxon>Alteromonadales</taxon>
        <taxon>Shewanellaceae</taxon>
        <taxon>Shewanella</taxon>
    </lineage>
</organism>
<feature type="chain" id="PRO_5047411330" evidence="5">
    <location>
        <begin position="21"/>
        <end position="291"/>
    </location>
</feature>
<proteinExistence type="predicted"/>
<dbReference type="CDD" id="cd07185">
    <property type="entry name" value="OmpA_C-like"/>
    <property type="match status" value="1"/>
</dbReference>
<gene>
    <name evidence="7" type="ORF">L9G74_16520</name>
</gene>
<evidence type="ECO:0000256" key="2">
    <source>
        <dbReference type="ARBA" id="ARBA00023136"/>
    </source>
</evidence>
<comment type="subcellular location">
    <subcellularLocation>
        <location evidence="1">Cell outer membrane</location>
    </subcellularLocation>
</comment>
<dbReference type="InterPro" id="IPR041544">
    <property type="entry name" value="MotY_N"/>
</dbReference>
<dbReference type="PANTHER" id="PTHR30329:SF21">
    <property type="entry name" value="LIPOPROTEIN YIAD-RELATED"/>
    <property type="match status" value="1"/>
</dbReference>
<dbReference type="Pfam" id="PF18393">
    <property type="entry name" value="MotY_N"/>
    <property type="match status" value="1"/>
</dbReference>
<protein>
    <submittedName>
        <fullName evidence="7">OmpA family protein</fullName>
    </submittedName>
</protein>
<evidence type="ECO:0000256" key="5">
    <source>
        <dbReference type="SAM" id="SignalP"/>
    </source>
</evidence>
<evidence type="ECO:0000256" key="1">
    <source>
        <dbReference type="ARBA" id="ARBA00004442"/>
    </source>
</evidence>
<accession>A0ABT2FNX3</accession>
<keyword evidence="3" id="KW-0998">Cell outer membrane</keyword>
<dbReference type="PRINTS" id="PR01023">
    <property type="entry name" value="NAFLGMOTY"/>
</dbReference>
<dbReference type="PANTHER" id="PTHR30329">
    <property type="entry name" value="STATOR ELEMENT OF FLAGELLAR MOTOR COMPLEX"/>
    <property type="match status" value="1"/>
</dbReference>
<evidence type="ECO:0000256" key="4">
    <source>
        <dbReference type="PROSITE-ProRule" id="PRU00473"/>
    </source>
</evidence>